<evidence type="ECO:0000313" key="3">
    <source>
        <dbReference type="Proteomes" id="UP001206595"/>
    </source>
</evidence>
<organism evidence="2 3">
    <name type="scientific">Umbelopsis ramanniana AG</name>
    <dbReference type="NCBI Taxonomy" id="1314678"/>
    <lineage>
        <taxon>Eukaryota</taxon>
        <taxon>Fungi</taxon>
        <taxon>Fungi incertae sedis</taxon>
        <taxon>Mucoromycota</taxon>
        <taxon>Mucoromycotina</taxon>
        <taxon>Umbelopsidomycetes</taxon>
        <taxon>Umbelopsidales</taxon>
        <taxon>Umbelopsidaceae</taxon>
        <taxon>Umbelopsis</taxon>
    </lineage>
</organism>
<dbReference type="EMBL" id="MU620953">
    <property type="protein sequence ID" value="KAI8576551.1"/>
    <property type="molecule type" value="Genomic_DNA"/>
</dbReference>
<keyword evidence="1" id="KW-1133">Transmembrane helix</keyword>
<keyword evidence="3" id="KW-1185">Reference proteome</keyword>
<keyword evidence="1" id="KW-0812">Transmembrane</keyword>
<reference evidence="2" key="2">
    <citation type="journal article" date="2022" name="Proc. Natl. Acad. Sci. U.S.A.">
        <title>Diploid-dominant life cycles characterize the early evolution of Fungi.</title>
        <authorList>
            <person name="Amses K.R."/>
            <person name="Simmons D.R."/>
            <person name="Longcore J.E."/>
            <person name="Mondo S.J."/>
            <person name="Seto K."/>
            <person name="Jeronimo G.H."/>
            <person name="Bonds A.E."/>
            <person name="Quandt C.A."/>
            <person name="Davis W.J."/>
            <person name="Chang Y."/>
            <person name="Federici B.A."/>
            <person name="Kuo A."/>
            <person name="LaButti K."/>
            <person name="Pangilinan J."/>
            <person name="Andreopoulos W."/>
            <person name="Tritt A."/>
            <person name="Riley R."/>
            <person name="Hundley H."/>
            <person name="Johnson J."/>
            <person name="Lipzen A."/>
            <person name="Barry K."/>
            <person name="Lang B.F."/>
            <person name="Cuomo C.A."/>
            <person name="Buchler N.E."/>
            <person name="Grigoriev I.V."/>
            <person name="Spatafora J.W."/>
            <person name="Stajich J.E."/>
            <person name="James T.Y."/>
        </authorList>
    </citation>
    <scope>NUCLEOTIDE SEQUENCE</scope>
    <source>
        <strain evidence="2">AG</strain>
    </source>
</reference>
<dbReference type="Proteomes" id="UP001206595">
    <property type="component" value="Unassembled WGS sequence"/>
</dbReference>
<protein>
    <submittedName>
        <fullName evidence="2">Uncharacterized protein</fullName>
    </submittedName>
</protein>
<evidence type="ECO:0000256" key="1">
    <source>
        <dbReference type="SAM" id="Phobius"/>
    </source>
</evidence>
<evidence type="ECO:0000313" key="2">
    <source>
        <dbReference type="EMBL" id="KAI8576551.1"/>
    </source>
</evidence>
<dbReference type="AlphaFoldDB" id="A0AAD5E580"/>
<dbReference type="RefSeq" id="XP_051441555.1">
    <property type="nucleotide sequence ID" value="XM_051591460.1"/>
</dbReference>
<gene>
    <name evidence="2" type="ORF">K450DRAFT_256162</name>
</gene>
<proteinExistence type="predicted"/>
<accession>A0AAD5E580</accession>
<sequence>MTDMTKNPKKNLLATLHTFTDQKILKSRTRRVAGPPPSLQEHSRLLLLLILLFLPIVSCLYRTPLR</sequence>
<name>A0AAD5E580_UMBRA</name>
<dbReference type="GeneID" id="75916803"/>
<feature type="transmembrane region" description="Helical" evidence="1">
    <location>
        <begin position="45"/>
        <end position="63"/>
    </location>
</feature>
<keyword evidence="1" id="KW-0472">Membrane</keyword>
<comment type="caution">
    <text evidence="2">The sequence shown here is derived from an EMBL/GenBank/DDBJ whole genome shotgun (WGS) entry which is preliminary data.</text>
</comment>
<reference evidence="2" key="1">
    <citation type="submission" date="2021-06" db="EMBL/GenBank/DDBJ databases">
        <authorList>
            <consortium name="DOE Joint Genome Institute"/>
            <person name="Mondo S.J."/>
            <person name="Amses K.R."/>
            <person name="Simmons D.R."/>
            <person name="Longcore J.E."/>
            <person name="Seto K."/>
            <person name="Alves G.H."/>
            <person name="Bonds A.E."/>
            <person name="Quandt C.A."/>
            <person name="Davis W.J."/>
            <person name="Chang Y."/>
            <person name="Letcher P.M."/>
            <person name="Powell M.J."/>
            <person name="Kuo A."/>
            <person name="Labutti K."/>
            <person name="Pangilinan J."/>
            <person name="Andreopoulos W."/>
            <person name="Tritt A."/>
            <person name="Riley R."/>
            <person name="Hundley H."/>
            <person name="Johnson J."/>
            <person name="Lipzen A."/>
            <person name="Barry K."/>
            <person name="Berbee M.L."/>
            <person name="Buchler N.E."/>
            <person name="Grigoriev I.V."/>
            <person name="Spatafora J.W."/>
            <person name="Stajich J.E."/>
            <person name="James T.Y."/>
        </authorList>
    </citation>
    <scope>NUCLEOTIDE SEQUENCE</scope>
    <source>
        <strain evidence="2">AG</strain>
    </source>
</reference>